<feature type="compositionally biased region" description="Basic and acidic residues" evidence="2">
    <location>
        <begin position="333"/>
        <end position="355"/>
    </location>
</feature>
<dbReference type="GeneID" id="73344089"/>
<feature type="compositionally biased region" description="Basic and acidic residues" evidence="2">
    <location>
        <begin position="1200"/>
        <end position="1210"/>
    </location>
</feature>
<feature type="compositionally biased region" description="Polar residues" evidence="2">
    <location>
        <begin position="361"/>
        <end position="371"/>
    </location>
</feature>
<feature type="compositionally biased region" description="Polar residues" evidence="2">
    <location>
        <begin position="771"/>
        <end position="786"/>
    </location>
</feature>
<name>A0A9Q8WIK2_9PEZI</name>
<feature type="region of interest" description="Disordered" evidence="2">
    <location>
        <begin position="270"/>
        <end position="380"/>
    </location>
</feature>
<reference evidence="3" key="1">
    <citation type="journal article" date="2021" name="Mol. Plant Microbe Interact.">
        <title>Complete Genome Sequence of the Plant-Pathogenic Fungus Colletotrichum lupini.</title>
        <authorList>
            <person name="Baroncelli R."/>
            <person name="Pensec F."/>
            <person name="Da Lio D."/>
            <person name="Boufleur T."/>
            <person name="Vicente I."/>
            <person name="Sarrocco S."/>
            <person name="Picot A."/>
            <person name="Baraldi E."/>
            <person name="Sukno S."/>
            <person name="Thon M."/>
            <person name="Le Floch G."/>
        </authorList>
    </citation>
    <scope>NUCLEOTIDE SEQUENCE</scope>
    <source>
        <strain evidence="3">IMI 504893</strain>
    </source>
</reference>
<feature type="compositionally biased region" description="Basic and acidic residues" evidence="2">
    <location>
        <begin position="1703"/>
        <end position="1715"/>
    </location>
</feature>
<dbReference type="InterPro" id="IPR019416">
    <property type="entry name" value="NCBP3"/>
</dbReference>
<feature type="region of interest" description="Disordered" evidence="2">
    <location>
        <begin position="1019"/>
        <end position="1073"/>
    </location>
</feature>
<dbReference type="PANTHER" id="PTHR16291">
    <property type="entry name" value="NUCLEAR CAP-BINDING PROTEIN SUBUNIT 3"/>
    <property type="match status" value="1"/>
</dbReference>
<keyword evidence="4" id="KW-1185">Reference proteome</keyword>
<proteinExistence type="predicted"/>
<gene>
    <name evidence="3" type="ORF">CLUP02_10103</name>
</gene>
<feature type="compositionally biased region" description="Low complexity" evidence="2">
    <location>
        <begin position="1690"/>
        <end position="1699"/>
    </location>
</feature>
<dbReference type="GO" id="GO:0003729">
    <property type="term" value="F:mRNA binding"/>
    <property type="evidence" value="ECO:0007669"/>
    <property type="project" value="InterPro"/>
</dbReference>
<dbReference type="Pfam" id="PF10309">
    <property type="entry name" value="NCBP3"/>
    <property type="match status" value="1"/>
</dbReference>
<evidence type="ECO:0000313" key="3">
    <source>
        <dbReference type="EMBL" id="UQC84606.1"/>
    </source>
</evidence>
<dbReference type="EMBL" id="CP019477">
    <property type="protein sequence ID" value="UQC84606.1"/>
    <property type="molecule type" value="Genomic_DNA"/>
</dbReference>
<keyword evidence="1" id="KW-0175">Coiled coil</keyword>
<feature type="compositionally biased region" description="Basic and acidic residues" evidence="2">
    <location>
        <begin position="270"/>
        <end position="291"/>
    </location>
</feature>
<feature type="compositionally biased region" description="Polar residues" evidence="2">
    <location>
        <begin position="1187"/>
        <end position="1199"/>
    </location>
</feature>
<dbReference type="GO" id="GO:0000340">
    <property type="term" value="F:RNA 7-methylguanosine cap binding"/>
    <property type="evidence" value="ECO:0007669"/>
    <property type="project" value="InterPro"/>
</dbReference>
<sequence length="1938" mass="215100">MLCLIRGVMGLQIFGVADLLFFSTSMAPACEIKLACRFSVSTKPKVEMVPLSTVSLILHDAKRPKLFRPVSSDYASSISRDLLPYPHPSTIRAHAVADQVQNGSAMDYDINMDDVADGFAPPTATIGDGTNIAQPATAPSPSNERDLEDSTIVRNKVHIRGLDTLTTDDIKIYVKSHFGTPERVEWIDDESANLLFGSESTAQEALAALSAIEIADVTQLPPKETIPAKAVASHPDVNLQIRFAVISDKKIRGAAERSRFYLLHPEFDPEERRRREGNRNRYRNRDGDDRHRNGRGRNQRDRDSSPEVFHASMYDDDEDTLADRRPARHPRSRSRDSTPRDERSYASRNQEKELFPGRSSRAGNRQRNRSASPMRDLDGDAAMDVEAARAPRASNRNNRERASGIRDRLAEDNKSKELFPIKGSSMGKTHMDRVMDGADEATRIMQQKMSVSNDRHGRKDLFDRDRVDNAGSSAGFSIKGAAAANVKELFPSRFGGGGNTGKELFADKLEGRGLGKMKETIFTTSLGTQPTAHAQPMCPGWAFFQRELKGFWDNHPTRILLRLGREARAVSVNFQATEYPYHVAAEEGTPSLMYSPLPIGRTRLTSIPRLPLLVSSSYPRTWRYLIQASPSCPTRPLPQSITHGDSRTESDLSPALSYQCTRQKAVEKHHLFYVSYDRSQNSPLEDSQDFTATIQLPTDICHQPANMADFSWTKPLPPRRRRSELTLSNPPPDEEESVAHLGVPSVRSRQWKPIPRIASLDVLSAARLGTSNSPSIKSDGSQSSCHRLSPSPAEPTEPADTAWYQERDETERALSLEQMINALHYTMMTKNVLDPVPREYNSYILHLLEGYWDLQERLRKTEQELAEEKETKLKSLEEFTKMSEEWESKEADFRAEIKRMELVLVDVTPAGVGAVVLARSGSLVDRSAKSSRLFKARVEKAKESPQKGDDSTSKVDSLDNPRISMGSGSPLLNHRTFLDDNADVELSKGLRKAERRQQRASRRRKKEALFPSFNIAWDSSSEEEANKSTSIQKTTRLPGLESMKPQPLRRAAPSAQIATPESSAKKTAVPGTCEHADTHYRPDDAPHTGVELAENGSAATGMPKQERPPGTDPDVMTATTGRRTSGTRRHMRDFSFDAGEDSVQLQALSGKAGIPYGNDVSVGRPAAFPPQRPRSSDKVAPMASFTAGPSNQQDQTLHSHAQESLDKDEGNTLETRSGVEQIGAEGGRQATRPSLLDRRRSSRSHKSSMAILTDGSTTHANQAHMAAREALKRLGNEEQDQGRSQQNVLAPGVTVDYACCGFRVMSTYLSLLSSLLASPGWNIVTPFQIEPSCGHDVFHRMLGELTPPIIGLLDPYSRLHEAVSVAPNLAWEKGKWICHGSGEKLAKRKGRIKPTPGTDHQARPWKREDTTAGRVQRAERGWMCTSSRLEYEVISYVTRITTNSLVMSRHRDKLLANPDQLVKGVRTQRSHKQSGERGLLHAPLGGRRKASGTLLPKKLPLVPRLCQRKTEWQRERESEGDAANKLAPMRSLAPEARLSKLKPFCAHHGDGKKGKRKRSCNLERRRLISEGVSLPDSWVILLGFPSTILCRVIRRLDRCGSKPPASASFWVHIVLRGGLTGPGMTASRGRESPFYSRNETLEHIARVASNSVWLRHHWEREKSFHSFPRLDLTVERELMSTTDCNYIPRSSSSSAASSSLNEDQGRREQRHHDANQDGMVAVESVLCPTQKSEAGSHNCCRLQAILLCFSRIGCHTAAVYGTIRGTPFASSEYASGPSEDKNLARRVKYNVLPRHRGTSGGPCGLMGANGGVKGGPASRRTENNGIVYLPILVDSKIPLLKEVILVLIILNIRCRLFSSLSSPNGSLDLLNRLPDILPRSLQTHSSVYFNSVSSHNKETVFGDERYREVKSATLVRCWRTNGLDTSCGRRVPSSGGIV</sequence>
<feature type="region of interest" description="Disordered" evidence="2">
    <location>
        <begin position="708"/>
        <end position="741"/>
    </location>
</feature>
<dbReference type="Proteomes" id="UP000830671">
    <property type="component" value="Chromosome 5"/>
</dbReference>
<feature type="compositionally biased region" description="Basic and acidic residues" evidence="2">
    <location>
        <begin position="1400"/>
        <end position="1412"/>
    </location>
</feature>
<dbReference type="RefSeq" id="XP_049146223.1">
    <property type="nucleotide sequence ID" value="XM_049289079.1"/>
</dbReference>
<feature type="region of interest" description="Disordered" evidence="2">
    <location>
        <begin position="938"/>
        <end position="975"/>
    </location>
</feature>
<dbReference type="GO" id="GO:0005634">
    <property type="term" value="C:nucleus"/>
    <property type="evidence" value="ECO:0007669"/>
    <property type="project" value="TreeGrafter"/>
</dbReference>
<feature type="compositionally biased region" description="Basic and acidic residues" evidence="2">
    <location>
        <begin position="938"/>
        <end position="959"/>
    </location>
</feature>
<feature type="region of interest" description="Disordered" evidence="2">
    <location>
        <begin position="1097"/>
        <end position="1127"/>
    </location>
</feature>
<feature type="region of interest" description="Disordered" evidence="2">
    <location>
        <begin position="1387"/>
        <end position="1412"/>
    </location>
</feature>
<feature type="region of interest" description="Disordered" evidence="2">
    <location>
        <begin position="771"/>
        <end position="803"/>
    </location>
</feature>
<protein>
    <submittedName>
        <fullName evidence="3">Uncharacterized protein</fullName>
    </submittedName>
</protein>
<feature type="region of interest" description="Disordered" evidence="2">
    <location>
        <begin position="1161"/>
        <end position="1249"/>
    </location>
</feature>
<evidence type="ECO:0000256" key="2">
    <source>
        <dbReference type="SAM" id="MobiDB-lite"/>
    </source>
</evidence>
<feature type="region of interest" description="Disordered" evidence="2">
    <location>
        <begin position="1466"/>
        <end position="1493"/>
    </location>
</feature>
<feature type="region of interest" description="Disordered" evidence="2">
    <location>
        <begin position="1685"/>
        <end position="1717"/>
    </location>
</feature>
<organism evidence="3 4">
    <name type="scientific">Colletotrichum lupini</name>
    <dbReference type="NCBI Taxonomy" id="145971"/>
    <lineage>
        <taxon>Eukaryota</taxon>
        <taxon>Fungi</taxon>
        <taxon>Dikarya</taxon>
        <taxon>Ascomycota</taxon>
        <taxon>Pezizomycotina</taxon>
        <taxon>Sordariomycetes</taxon>
        <taxon>Hypocreomycetidae</taxon>
        <taxon>Glomerellales</taxon>
        <taxon>Glomerellaceae</taxon>
        <taxon>Colletotrichum</taxon>
        <taxon>Colletotrichum acutatum species complex</taxon>
    </lineage>
</organism>
<feature type="region of interest" description="Disordered" evidence="2">
    <location>
        <begin position="635"/>
        <end position="656"/>
    </location>
</feature>
<accession>A0A9Q8WIK2</accession>
<dbReference type="KEGG" id="clup:CLUP02_10103"/>
<dbReference type="PANTHER" id="PTHR16291:SF0">
    <property type="entry name" value="NUCLEAR CAP-BINDING PROTEIN SUBUNIT 3"/>
    <property type="match status" value="1"/>
</dbReference>
<feature type="coiled-coil region" evidence="1">
    <location>
        <begin position="851"/>
        <end position="878"/>
    </location>
</feature>
<evidence type="ECO:0000256" key="1">
    <source>
        <dbReference type="SAM" id="Coils"/>
    </source>
</evidence>
<evidence type="ECO:0000313" key="4">
    <source>
        <dbReference type="Proteomes" id="UP000830671"/>
    </source>
</evidence>